<evidence type="ECO:0008006" key="4">
    <source>
        <dbReference type="Google" id="ProtNLM"/>
    </source>
</evidence>
<feature type="compositionally biased region" description="Basic and acidic residues" evidence="1">
    <location>
        <begin position="7"/>
        <end position="22"/>
    </location>
</feature>
<evidence type="ECO:0000313" key="2">
    <source>
        <dbReference type="EMBL" id="GKV52694.1"/>
    </source>
</evidence>
<accession>A0AAV5MUM5</accession>
<dbReference type="Proteomes" id="UP001054252">
    <property type="component" value="Unassembled WGS sequence"/>
</dbReference>
<feature type="region of interest" description="Disordered" evidence="1">
    <location>
        <begin position="57"/>
        <end position="82"/>
    </location>
</feature>
<dbReference type="AlphaFoldDB" id="A0AAV5MUM5"/>
<evidence type="ECO:0000256" key="1">
    <source>
        <dbReference type="SAM" id="MobiDB-lite"/>
    </source>
</evidence>
<keyword evidence="3" id="KW-1185">Reference proteome</keyword>
<dbReference type="EMBL" id="BPVZ01000813">
    <property type="protein sequence ID" value="GKV52694.1"/>
    <property type="molecule type" value="Genomic_DNA"/>
</dbReference>
<protein>
    <recommendedName>
        <fullName evidence="4">HNH homing endonuclease</fullName>
    </recommendedName>
</protein>
<gene>
    <name evidence="2" type="ORF">SLEP1_g59265</name>
</gene>
<name>A0AAV5MUM5_9ROSI</name>
<reference evidence="2 3" key="1">
    <citation type="journal article" date="2021" name="Commun. Biol.">
        <title>The genome of Shorea leprosula (Dipterocarpaceae) highlights the ecological relevance of drought in aseasonal tropical rainforests.</title>
        <authorList>
            <person name="Ng K.K.S."/>
            <person name="Kobayashi M.J."/>
            <person name="Fawcett J.A."/>
            <person name="Hatakeyama M."/>
            <person name="Paape T."/>
            <person name="Ng C.H."/>
            <person name="Ang C.C."/>
            <person name="Tnah L.H."/>
            <person name="Lee C.T."/>
            <person name="Nishiyama T."/>
            <person name="Sese J."/>
            <person name="O'Brien M.J."/>
            <person name="Copetti D."/>
            <person name="Mohd Noor M.I."/>
            <person name="Ong R.C."/>
            <person name="Putra M."/>
            <person name="Sireger I.Z."/>
            <person name="Indrioko S."/>
            <person name="Kosugi Y."/>
            <person name="Izuno A."/>
            <person name="Isagi Y."/>
            <person name="Lee S.L."/>
            <person name="Shimizu K.K."/>
        </authorList>
    </citation>
    <scope>NUCLEOTIDE SEQUENCE [LARGE SCALE GENOMIC DNA]</scope>
    <source>
        <strain evidence="2">214</strain>
    </source>
</reference>
<organism evidence="2 3">
    <name type="scientific">Rubroshorea leprosula</name>
    <dbReference type="NCBI Taxonomy" id="152421"/>
    <lineage>
        <taxon>Eukaryota</taxon>
        <taxon>Viridiplantae</taxon>
        <taxon>Streptophyta</taxon>
        <taxon>Embryophyta</taxon>
        <taxon>Tracheophyta</taxon>
        <taxon>Spermatophyta</taxon>
        <taxon>Magnoliopsida</taxon>
        <taxon>eudicotyledons</taxon>
        <taxon>Gunneridae</taxon>
        <taxon>Pentapetalae</taxon>
        <taxon>rosids</taxon>
        <taxon>malvids</taxon>
        <taxon>Malvales</taxon>
        <taxon>Dipterocarpaceae</taxon>
        <taxon>Rubroshorea</taxon>
    </lineage>
</organism>
<evidence type="ECO:0000313" key="3">
    <source>
        <dbReference type="Proteomes" id="UP001054252"/>
    </source>
</evidence>
<comment type="caution">
    <text evidence="2">The sequence shown here is derived from an EMBL/GenBank/DDBJ whole genome shotgun (WGS) entry which is preliminary data.</text>
</comment>
<feature type="region of interest" description="Disordered" evidence="1">
    <location>
        <begin position="1"/>
        <end position="41"/>
    </location>
</feature>
<proteinExistence type="predicted"/>
<sequence>MGFKMKGHTEFSKAEHIVEYKKGQPLRTSGRKSGRQPAESLEASLKWSLCRFCVSDGRRKGSHWDTSTENKGDKRDSKGLQI</sequence>